<organism evidence="4">
    <name type="scientific">Schistocephalus solidus</name>
    <name type="common">Tapeworm</name>
    <dbReference type="NCBI Taxonomy" id="70667"/>
    <lineage>
        <taxon>Eukaryota</taxon>
        <taxon>Metazoa</taxon>
        <taxon>Spiralia</taxon>
        <taxon>Lophotrochozoa</taxon>
        <taxon>Platyhelminthes</taxon>
        <taxon>Cestoda</taxon>
        <taxon>Eucestoda</taxon>
        <taxon>Diphyllobothriidea</taxon>
        <taxon>Diphyllobothriidae</taxon>
        <taxon>Schistocephalus</taxon>
    </lineage>
</organism>
<reference evidence="4" key="1">
    <citation type="submission" date="2016-06" db="UniProtKB">
        <authorList>
            <consortium name="WormBaseParasite"/>
        </authorList>
    </citation>
    <scope>IDENTIFICATION</scope>
</reference>
<keyword evidence="3" id="KW-1185">Reference proteome</keyword>
<dbReference type="AlphaFoldDB" id="A0A183TRP2"/>
<evidence type="ECO:0000313" key="3">
    <source>
        <dbReference type="Proteomes" id="UP000275846"/>
    </source>
</evidence>
<dbReference type="Proteomes" id="UP000275846">
    <property type="component" value="Unassembled WGS sequence"/>
</dbReference>
<evidence type="ECO:0000313" key="2">
    <source>
        <dbReference type="EMBL" id="VDM05526.1"/>
    </source>
</evidence>
<protein>
    <submittedName>
        <fullName evidence="4">Velvet domain-containing protein</fullName>
    </submittedName>
</protein>
<dbReference type="EMBL" id="UYSU01046418">
    <property type="protein sequence ID" value="VDM05526.1"/>
    <property type="molecule type" value="Genomic_DNA"/>
</dbReference>
<feature type="region of interest" description="Disordered" evidence="1">
    <location>
        <begin position="108"/>
        <end position="150"/>
    </location>
</feature>
<evidence type="ECO:0000256" key="1">
    <source>
        <dbReference type="SAM" id="MobiDB-lite"/>
    </source>
</evidence>
<feature type="compositionally biased region" description="Polar residues" evidence="1">
    <location>
        <begin position="115"/>
        <end position="125"/>
    </location>
</feature>
<proteinExistence type="predicted"/>
<sequence length="150" mass="16494">MDRALDAGLSCFTPFTVSCDQLQRLFQPPLSKRSCRSCSTDSFRLRKRLVNSLMHSCASLLTPSSSLSAAARDQVVLFHFKCGLGSQEMTYTLLIQPPVHPNDAIVRASRMLQADTPQPDVQPTSDFYRPSPGPGQYSNGSDHNTHNPAP</sequence>
<accession>A0A183TRP2</accession>
<evidence type="ECO:0000313" key="4">
    <source>
        <dbReference type="WBParaSite" id="SSLN_0001986401-mRNA-1"/>
    </source>
</evidence>
<name>A0A183TRP2_SCHSO</name>
<gene>
    <name evidence="2" type="ORF">SSLN_LOCUS19140</name>
</gene>
<dbReference type="PROSITE" id="PS51257">
    <property type="entry name" value="PROKAR_LIPOPROTEIN"/>
    <property type="match status" value="1"/>
</dbReference>
<reference evidence="2 3" key="2">
    <citation type="submission" date="2018-11" db="EMBL/GenBank/DDBJ databases">
        <authorList>
            <consortium name="Pathogen Informatics"/>
        </authorList>
    </citation>
    <scope>NUCLEOTIDE SEQUENCE [LARGE SCALE GENOMIC DNA]</scope>
    <source>
        <strain evidence="2 3">NST_G2</strain>
    </source>
</reference>
<dbReference type="WBParaSite" id="SSLN_0001986401-mRNA-1">
    <property type="protein sequence ID" value="SSLN_0001986401-mRNA-1"/>
    <property type="gene ID" value="SSLN_0001986401"/>
</dbReference>